<reference evidence="3" key="1">
    <citation type="submission" date="2022-09" db="EMBL/GenBank/DDBJ databases">
        <title>Intensive care unit water sources are persistently colonized with multi-drug resistant bacteria and are the site of extensive horizontal gene transfer of antibiotic resistance genes.</title>
        <authorList>
            <person name="Diorio-Toth L."/>
        </authorList>
    </citation>
    <scope>NUCLEOTIDE SEQUENCE</scope>
    <source>
        <strain evidence="3">GD03676</strain>
    </source>
</reference>
<dbReference type="AlphaFoldDB" id="A0AA42WC04"/>
<dbReference type="Proteomes" id="UP001161276">
    <property type="component" value="Unassembled WGS sequence"/>
</dbReference>
<feature type="region of interest" description="Disordered" evidence="2">
    <location>
        <begin position="380"/>
        <end position="401"/>
    </location>
</feature>
<keyword evidence="1" id="KW-0175">Coiled coil</keyword>
<proteinExistence type="predicted"/>
<comment type="caution">
    <text evidence="3">The sequence shown here is derived from an EMBL/GenBank/DDBJ whole genome shotgun (WGS) entry which is preliminary data.</text>
</comment>
<dbReference type="RefSeq" id="WP_280028037.1">
    <property type="nucleotide sequence ID" value="NZ_JAOCKG010000008.1"/>
</dbReference>
<sequence length="665" mass="75600">MNQALDAVTVSAGPDLGRLCRWFEEAEDATDEARRLAERDRDYYDGKQWTQKELDILKKRGQPALTVNYVQRKVNFLRGLEQRQRTDPKAFPRTPHEEQLSEAATDALRFVADQNRFDDLRSEVYENMLIEGFGGIDVTVVQREQEYDVELKHVPWDRIFYDPHSRRRDFEDVRYKGIVIWMDRDEALEKYPNASDAIEGTLNSVSMSDTYDDRPKFMLWCDNRRTRVRIVQMHYLEGGQWWIVTFTKGGILEEAQVSPYLDKYGKPTSSLILRAAYVDRDNARYGDARSMISLQDEINKRRSKALHLMSVRQTFGNERGIPDVDAARRELAKPDGHVKVNQGGKFGEDFGILPTNDMAQGQQLLLQQATAEMQAAGPNAAMAGKDPRQQSGRAIQAQQQGGSIEVGPINDGLRQWCHAVYEAIWMRVRQFWTDERWIRVTDDERNVRYVGLNRKVTLGDVLSEMPPEQAQQVAQRMQLQPGDPRLQEVIRVENEISGLDVDIVIEETPDTATIQSEQFEMLVELARTGVGIPPKALVQASSIRNKDAILEEMEKGNQLPPQVQEQIEKMQQAIQQGAERMQQMEAQLRDKQGDLAIKAFEAETRRAALSTKGQQPADPVAAQIDAEKGIADIRKTNADAEQTEVETALLLSTPAVPEFRGSVTV</sequence>
<evidence type="ECO:0000313" key="4">
    <source>
        <dbReference type="Proteomes" id="UP001161276"/>
    </source>
</evidence>
<organism evidence="3 4">
    <name type="scientific">Achromobacter marplatensis</name>
    <dbReference type="NCBI Taxonomy" id="470868"/>
    <lineage>
        <taxon>Bacteria</taxon>
        <taxon>Pseudomonadati</taxon>
        <taxon>Pseudomonadota</taxon>
        <taxon>Betaproteobacteria</taxon>
        <taxon>Burkholderiales</taxon>
        <taxon>Alcaligenaceae</taxon>
        <taxon>Achromobacter</taxon>
    </lineage>
</organism>
<name>A0AA42WC04_9BURK</name>
<dbReference type="EMBL" id="JAOCKG010000008">
    <property type="protein sequence ID" value="MDH2052544.1"/>
    <property type="molecule type" value="Genomic_DNA"/>
</dbReference>
<dbReference type="InterPro" id="IPR032427">
    <property type="entry name" value="P22_portal"/>
</dbReference>
<accession>A0AA42WC04</accession>
<evidence type="ECO:0000256" key="2">
    <source>
        <dbReference type="SAM" id="MobiDB-lite"/>
    </source>
</evidence>
<dbReference type="Pfam" id="PF16510">
    <property type="entry name" value="P22_portal"/>
    <property type="match status" value="1"/>
</dbReference>
<evidence type="ECO:0000256" key="1">
    <source>
        <dbReference type="SAM" id="Coils"/>
    </source>
</evidence>
<evidence type="ECO:0000313" key="3">
    <source>
        <dbReference type="EMBL" id="MDH2052544.1"/>
    </source>
</evidence>
<evidence type="ECO:0008006" key="5">
    <source>
        <dbReference type="Google" id="ProtNLM"/>
    </source>
</evidence>
<feature type="compositionally biased region" description="Low complexity" evidence="2">
    <location>
        <begin position="389"/>
        <end position="401"/>
    </location>
</feature>
<protein>
    <recommendedName>
        <fullName evidence="5">Phage P22-like portal protein</fullName>
    </recommendedName>
</protein>
<feature type="coiled-coil region" evidence="1">
    <location>
        <begin position="567"/>
        <end position="594"/>
    </location>
</feature>
<gene>
    <name evidence="3" type="ORF">N5K24_19225</name>
</gene>